<gene>
    <name evidence="2" type="ORF">O3P69_011434</name>
</gene>
<protein>
    <submittedName>
        <fullName evidence="2">Uncharacterized protein</fullName>
    </submittedName>
</protein>
<evidence type="ECO:0000313" key="2">
    <source>
        <dbReference type="EMBL" id="KAK8382873.1"/>
    </source>
</evidence>
<reference evidence="2 3" key="1">
    <citation type="submission" date="2023-03" db="EMBL/GenBank/DDBJ databases">
        <title>High-quality genome of Scylla paramamosain provides insights in environmental adaptation.</title>
        <authorList>
            <person name="Zhang L."/>
        </authorList>
    </citation>
    <scope>NUCLEOTIDE SEQUENCE [LARGE SCALE GENOMIC DNA]</scope>
    <source>
        <strain evidence="2">LZ_2023a</strain>
        <tissue evidence="2">Muscle</tissue>
    </source>
</reference>
<organism evidence="2 3">
    <name type="scientific">Scylla paramamosain</name>
    <name type="common">Mud crab</name>
    <dbReference type="NCBI Taxonomy" id="85552"/>
    <lineage>
        <taxon>Eukaryota</taxon>
        <taxon>Metazoa</taxon>
        <taxon>Ecdysozoa</taxon>
        <taxon>Arthropoda</taxon>
        <taxon>Crustacea</taxon>
        <taxon>Multicrustacea</taxon>
        <taxon>Malacostraca</taxon>
        <taxon>Eumalacostraca</taxon>
        <taxon>Eucarida</taxon>
        <taxon>Decapoda</taxon>
        <taxon>Pleocyemata</taxon>
        <taxon>Brachyura</taxon>
        <taxon>Eubrachyura</taxon>
        <taxon>Portunoidea</taxon>
        <taxon>Portunidae</taxon>
        <taxon>Portuninae</taxon>
        <taxon>Scylla</taxon>
    </lineage>
</organism>
<dbReference type="EMBL" id="JARAKH010000038">
    <property type="protein sequence ID" value="KAK8382873.1"/>
    <property type="molecule type" value="Genomic_DNA"/>
</dbReference>
<sequence length="122" mass="13586">MLFVRCDDIDDGRDRLPGRKETRTKWRKIAPDVDRRITDIITKEEEEVVVVVVVEGPGTVAGRHIKGDLTILATSEPPRMPHRDGPGVSRRHTSNGPHTPLLWPPGFRAAGGPRWDALQVPS</sequence>
<dbReference type="AlphaFoldDB" id="A0AAW0T5P9"/>
<accession>A0AAW0T5P9</accession>
<keyword evidence="3" id="KW-1185">Reference proteome</keyword>
<evidence type="ECO:0000256" key="1">
    <source>
        <dbReference type="SAM" id="MobiDB-lite"/>
    </source>
</evidence>
<proteinExistence type="predicted"/>
<feature type="region of interest" description="Disordered" evidence="1">
    <location>
        <begin position="72"/>
        <end position="108"/>
    </location>
</feature>
<comment type="caution">
    <text evidence="2">The sequence shown here is derived from an EMBL/GenBank/DDBJ whole genome shotgun (WGS) entry which is preliminary data.</text>
</comment>
<name>A0AAW0T5P9_SCYPA</name>
<dbReference type="Proteomes" id="UP001487740">
    <property type="component" value="Unassembled WGS sequence"/>
</dbReference>
<evidence type="ECO:0000313" key="3">
    <source>
        <dbReference type="Proteomes" id="UP001487740"/>
    </source>
</evidence>